<dbReference type="SMART" id="SM00100">
    <property type="entry name" value="cNMP"/>
    <property type="match status" value="1"/>
</dbReference>
<protein>
    <submittedName>
        <fullName evidence="2">Cyclic nucleotide-binding domain-containing protein</fullName>
    </submittedName>
</protein>
<dbReference type="EMBL" id="AP012547">
    <property type="protein sequence ID" value="BAO30743.1"/>
    <property type="molecule type" value="Genomic_DNA"/>
</dbReference>
<accession>W0SLS8</accession>
<keyword evidence="3" id="KW-1185">Reference proteome</keyword>
<evidence type="ECO:0000313" key="2">
    <source>
        <dbReference type="EMBL" id="BAO30743.1"/>
    </source>
</evidence>
<sequence>MSSIDHIPDVEFLGDAMPFVGRIREIIEAIQLFEDFEPDELEGLARYMRCYRAPLGTEIIREGDDGDFMLLLLDGSVEIVKKDVRGLAQIMGSAGPGKTLGEMSLIDGEPRFASCVALETVEIAVLDRESLSRIIAEEPRIGVKLMMELLMLLNQRLRSVSAQLLDCMEARRSRIR</sequence>
<dbReference type="Proteomes" id="UP000031637">
    <property type="component" value="Chromosome"/>
</dbReference>
<dbReference type="RefSeq" id="WP_052473682.1">
    <property type="nucleotide sequence ID" value="NZ_AP012547.1"/>
</dbReference>
<dbReference type="InterPro" id="IPR018488">
    <property type="entry name" value="cNMP-bd_CS"/>
</dbReference>
<dbReference type="KEGG" id="shd:SUTH_02964"/>
<evidence type="ECO:0000259" key="1">
    <source>
        <dbReference type="PROSITE" id="PS50042"/>
    </source>
</evidence>
<feature type="domain" description="Cyclic nucleotide-binding" evidence="1">
    <location>
        <begin position="32"/>
        <end position="152"/>
    </location>
</feature>
<dbReference type="CDD" id="cd00038">
    <property type="entry name" value="CAP_ED"/>
    <property type="match status" value="1"/>
</dbReference>
<dbReference type="GO" id="GO:0005829">
    <property type="term" value="C:cytosol"/>
    <property type="evidence" value="ECO:0007669"/>
    <property type="project" value="TreeGrafter"/>
</dbReference>
<dbReference type="HOGENOM" id="CLU_075053_16_0_4"/>
<evidence type="ECO:0000313" key="3">
    <source>
        <dbReference type="Proteomes" id="UP000031637"/>
    </source>
</evidence>
<dbReference type="AlphaFoldDB" id="W0SLS8"/>
<dbReference type="PANTHER" id="PTHR24567:SF74">
    <property type="entry name" value="HTH-TYPE TRANSCRIPTIONAL REGULATOR ARCR"/>
    <property type="match status" value="1"/>
</dbReference>
<proteinExistence type="predicted"/>
<dbReference type="InterPro" id="IPR018490">
    <property type="entry name" value="cNMP-bd_dom_sf"/>
</dbReference>
<name>W0SLS8_9PROT</name>
<dbReference type="GO" id="GO:0003700">
    <property type="term" value="F:DNA-binding transcription factor activity"/>
    <property type="evidence" value="ECO:0007669"/>
    <property type="project" value="TreeGrafter"/>
</dbReference>
<gene>
    <name evidence="2" type="ORF">SUTH_02964</name>
</gene>
<dbReference type="PROSITE" id="PS00888">
    <property type="entry name" value="CNMP_BINDING_1"/>
    <property type="match status" value="1"/>
</dbReference>
<dbReference type="Pfam" id="PF00027">
    <property type="entry name" value="cNMP_binding"/>
    <property type="match status" value="1"/>
</dbReference>
<dbReference type="SUPFAM" id="SSF51206">
    <property type="entry name" value="cAMP-binding domain-like"/>
    <property type="match status" value="1"/>
</dbReference>
<dbReference type="PROSITE" id="PS50042">
    <property type="entry name" value="CNMP_BINDING_3"/>
    <property type="match status" value="1"/>
</dbReference>
<dbReference type="InterPro" id="IPR050397">
    <property type="entry name" value="Env_Response_Regulators"/>
</dbReference>
<organism evidence="2 3">
    <name type="scientific">Sulfuritalea hydrogenivorans sk43H</name>
    <dbReference type="NCBI Taxonomy" id="1223802"/>
    <lineage>
        <taxon>Bacteria</taxon>
        <taxon>Pseudomonadati</taxon>
        <taxon>Pseudomonadota</taxon>
        <taxon>Betaproteobacteria</taxon>
        <taxon>Nitrosomonadales</taxon>
        <taxon>Sterolibacteriaceae</taxon>
        <taxon>Sulfuritalea</taxon>
    </lineage>
</organism>
<dbReference type="Gene3D" id="2.60.120.10">
    <property type="entry name" value="Jelly Rolls"/>
    <property type="match status" value="1"/>
</dbReference>
<dbReference type="OrthoDB" id="8589195at2"/>
<dbReference type="PANTHER" id="PTHR24567">
    <property type="entry name" value="CRP FAMILY TRANSCRIPTIONAL REGULATORY PROTEIN"/>
    <property type="match status" value="1"/>
</dbReference>
<dbReference type="InterPro" id="IPR000595">
    <property type="entry name" value="cNMP-bd_dom"/>
</dbReference>
<reference evidence="2 3" key="1">
    <citation type="journal article" date="2014" name="Syst. Appl. Microbiol.">
        <title>Complete genomes of freshwater sulfur oxidizers Sulfuricella denitrificans skB26 and Sulfuritalea hydrogenivorans sk43H: genetic insights into the sulfur oxidation pathway of betaproteobacteria.</title>
        <authorList>
            <person name="Watanabe T."/>
            <person name="Kojima H."/>
            <person name="Fukui M."/>
        </authorList>
    </citation>
    <scope>NUCLEOTIDE SEQUENCE [LARGE SCALE GENOMIC DNA]</scope>
    <source>
        <strain evidence="2">DSM22779</strain>
    </source>
</reference>
<dbReference type="STRING" id="1223802.SUTH_02964"/>
<dbReference type="InterPro" id="IPR014710">
    <property type="entry name" value="RmlC-like_jellyroll"/>
</dbReference>